<dbReference type="AlphaFoldDB" id="M4VD96"/>
<dbReference type="HOGENOM" id="CLU_3027149_0_0_5"/>
<evidence type="ECO:0000313" key="2">
    <source>
        <dbReference type="EMBL" id="AGH97367.1"/>
    </source>
</evidence>
<feature type="compositionally biased region" description="Basic and acidic residues" evidence="1">
    <location>
        <begin position="14"/>
        <end position="24"/>
    </location>
</feature>
<feature type="compositionally biased region" description="Basic and acidic residues" evidence="1">
    <location>
        <begin position="35"/>
        <end position="55"/>
    </location>
</feature>
<feature type="region of interest" description="Disordered" evidence="1">
    <location>
        <begin position="1"/>
        <end position="55"/>
    </location>
</feature>
<protein>
    <submittedName>
        <fullName evidence="2">Uncharacterized protein</fullName>
    </submittedName>
</protein>
<dbReference type="RefSeq" id="WP_015466921.1">
    <property type="nucleotide sequence ID" value="NC_020812.1"/>
</dbReference>
<sequence>MTNQTRNAATLAADKAKAEKRAEALRQNLARRKGQSRERADQMAEQNNDKTEKDQ</sequence>
<evidence type="ECO:0000256" key="1">
    <source>
        <dbReference type="SAM" id="MobiDB-lite"/>
    </source>
</evidence>
<proteinExistence type="predicted"/>
<reference evidence="2 3" key="1">
    <citation type="journal article" date="2013" name="ISME J.">
        <title>By their genes ye shall know them: genomic signatures of predatory bacteria.</title>
        <authorList>
            <person name="Pasternak Z."/>
            <person name="Pietrokovski S."/>
            <person name="Rotem O."/>
            <person name="Gophna U."/>
            <person name="Lurie-Weinberger M.N."/>
            <person name="Jurkevitch E."/>
        </authorList>
    </citation>
    <scope>NUCLEOTIDE SEQUENCE [LARGE SCALE GENOMIC DNA]</scope>
    <source>
        <strain evidence="2">EPB</strain>
    </source>
</reference>
<gene>
    <name evidence="2" type="ORF">A11S_542</name>
</gene>
<name>M4VD96_9BACT</name>
<dbReference type="KEGG" id="man:A11S_542"/>
<accession>M4VD96</accession>
<dbReference type="STRING" id="349215.A11S_542"/>
<dbReference type="EMBL" id="CP003538">
    <property type="protein sequence ID" value="AGH97367.1"/>
    <property type="molecule type" value="Genomic_DNA"/>
</dbReference>
<organism evidence="2 3">
    <name type="scientific">Micavibrio aeruginosavorus EPB</name>
    <dbReference type="NCBI Taxonomy" id="349215"/>
    <lineage>
        <taxon>Bacteria</taxon>
        <taxon>Pseudomonadati</taxon>
        <taxon>Bdellovibrionota</taxon>
        <taxon>Bdellovibrionia</taxon>
        <taxon>Bdellovibrionales</taxon>
        <taxon>Pseudobdellovibrionaceae</taxon>
        <taxon>Micavibrio</taxon>
    </lineage>
</organism>
<evidence type="ECO:0000313" key="3">
    <source>
        <dbReference type="Proteomes" id="UP000011932"/>
    </source>
</evidence>
<dbReference type="Proteomes" id="UP000011932">
    <property type="component" value="Chromosome"/>
</dbReference>